<dbReference type="Proteomes" id="UP001485043">
    <property type="component" value="Unassembled WGS sequence"/>
</dbReference>
<dbReference type="GO" id="GO:0009409">
    <property type="term" value="P:response to cold"/>
    <property type="evidence" value="ECO:0007669"/>
    <property type="project" value="UniProtKB-ARBA"/>
</dbReference>
<dbReference type="GO" id="GO:0007017">
    <property type="term" value="P:microtubule-based process"/>
    <property type="evidence" value="ECO:0007669"/>
    <property type="project" value="TreeGrafter"/>
</dbReference>
<comment type="caution">
    <text evidence="4">The sequence shown here is derived from an EMBL/GenBank/DDBJ whole genome shotgun (WGS) entry which is preliminary data.</text>
</comment>
<dbReference type="PIRSF" id="PIRSF016396">
    <property type="entry name" value="Prefoldin_subunit_3"/>
    <property type="match status" value="1"/>
</dbReference>
<dbReference type="Pfam" id="PF02996">
    <property type="entry name" value="Prefoldin"/>
    <property type="match status" value="1"/>
</dbReference>
<dbReference type="InterPro" id="IPR004127">
    <property type="entry name" value="Prefoldin_subunit_alpha"/>
</dbReference>
<proteinExistence type="inferred from homology"/>
<comment type="subunit">
    <text evidence="3">Heterohexamer of two PFD-alpha type and four PFD-beta type subunits.</text>
</comment>
<name>A0AAW1RSB7_9CHLO</name>
<dbReference type="AlphaFoldDB" id="A0AAW1RSB7"/>
<accession>A0AAW1RSB7</accession>
<organism evidence="4 5">
    <name type="scientific">Apatococcus fuscideae</name>
    <dbReference type="NCBI Taxonomy" id="2026836"/>
    <lineage>
        <taxon>Eukaryota</taxon>
        <taxon>Viridiplantae</taxon>
        <taxon>Chlorophyta</taxon>
        <taxon>core chlorophytes</taxon>
        <taxon>Trebouxiophyceae</taxon>
        <taxon>Chlorellales</taxon>
        <taxon>Chlorellaceae</taxon>
        <taxon>Apatococcus</taxon>
    </lineage>
</organism>
<dbReference type="GO" id="GO:0007021">
    <property type="term" value="P:tubulin complex assembly"/>
    <property type="evidence" value="ECO:0007669"/>
    <property type="project" value="TreeGrafter"/>
</dbReference>
<evidence type="ECO:0000256" key="1">
    <source>
        <dbReference type="ARBA" id="ARBA00010048"/>
    </source>
</evidence>
<dbReference type="SUPFAM" id="SSF46579">
    <property type="entry name" value="Prefoldin"/>
    <property type="match status" value="1"/>
</dbReference>
<reference evidence="4 5" key="1">
    <citation type="journal article" date="2024" name="Nat. Commun.">
        <title>Phylogenomics reveals the evolutionary origins of lichenization in chlorophyte algae.</title>
        <authorList>
            <person name="Puginier C."/>
            <person name="Libourel C."/>
            <person name="Otte J."/>
            <person name="Skaloud P."/>
            <person name="Haon M."/>
            <person name="Grisel S."/>
            <person name="Petersen M."/>
            <person name="Berrin J.G."/>
            <person name="Delaux P.M."/>
            <person name="Dal Grande F."/>
            <person name="Keller J."/>
        </authorList>
    </citation>
    <scope>NUCLEOTIDE SEQUENCE [LARGE SCALE GENOMIC DNA]</scope>
    <source>
        <strain evidence="4 5">SAG 2523</strain>
    </source>
</reference>
<keyword evidence="2 3" id="KW-0143">Chaperone</keyword>
<keyword evidence="5" id="KW-1185">Reference proteome</keyword>
<dbReference type="GO" id="GO:0015631">
    <property type="term" value="F:tubulin binding"/>
    <property type="evidence" value="ECO:0007669"/>
    <property type="project" value="TreeGrafter"/>
</dbReference>
<dbReference type="CDD" id="cd23156">
    <property type="entry name" value="Prefoldin_3"/>
    <property type="match status" value="1"/>
</dbReference>
<dbReference type="GO" id="GO:0016272">
    <property type="term" value="C:prefoldin complex"/>
    <property type="evidence" value="ECO:0007669"/>
    <property type="project" value="UniProtKB-UniRule"/>
</dbReference>
<dbReference type="GO" id="GO:0006457">
    <property type="term" value="P:protein folding"/>
    <property type="evidence" value="ECO:0007669"/>
    <property type="project" value="UniProtKB-UniRule"/>
</dbReference>
<sequence>MSSNEGEDEERTHTTLPRADFIEDVESYIAGSTVEEAIQKLRQHHELYSTAQQRLATQRARFMQKGPEIKATLSAVQLLTRQREKQETATFDFELTEEVFAKARVKPVDAVNLWLGANVMLEYTLEDATHLLESNLSVCLENLKSTESSLDLIKDFLTTTEVNIARLYNFEVLQRKQKKDVS</sequence>
<evidence type="ECO:0000313" key="4">
    <source>
        <dbReference type="EMBL" id="KAK9836051.1"/>
    </source>
</evidence>
<comment type="similarity">
    <text evidence="1 3">Belongs to the prefoldin subunit alpha family.</text>
</comment>
<dbReference type="GO" id="GO:0005737">
    <property type="term" value="C:cytoplasm"/>
    <property type="evidence" value="ECO:0007669"/>
    <property type="project" value="TreeGrafter"/>
</dbReference>
<dbReference type="InterPro" id="IPR016655">
    <property type="entry name" value="PFD3"/>
</dbReference>
<dbReference type="PANTHER" id="PTHR12409:SF0">
    <property type="entry name" value="PREFOLDIN SUBUNIT 3"/>
    <property type="match status" value="1"/>
</dbReference>
<dbReference type="PANTHER" id="PTHR12409">
    <property type="entry name" value="PREFOLDIN SUBUNIT 3"/>
    <property type="match status" value="1"/>
</dbReference>
<dbReference type="EMBL" id="JALJOV010002039">
    <property type="protein sequence ID" value="KAK9836051.1"/>
    <property type="molecule type" value="Genomic_DNA"/>
</dbReference>
<dbReference type="Gene3D" id="1.10.287.370">
    <property type="match status" value="1"/>
</dbReference>
<protein>
    <recommendedName>
        <fullName evidence="3">Prefoldin subunit 3</fullName>
    </recommendedName>
</protein>
<evidence type="ECO:0000256" key="3">
    <source>
        <dbReference type="PIRNR" id="PIRNR016396"/>
    </source>
</evidence>
<evidence type="ECO:0000313" key="5">
    <source>
        <dbReference type="Proteomes" id="UP001485043"/>
    </source>
</evidence>
<evidence type="ECO:0000256" key="2">
    <source>
        <dbReference type="ARBA" id="ARBA00023186"/>
    </source>
</evidence>
<comment type="function">
    <text evidence="3">Binds specifically to cytosolic chaperonin (c-CPN) and transfers target proteins to it. Binds to nascent polypeptide chain and promotes folding in an environment in which there are many competing pathways for nonnative proteins.</text>
</comment>
<gene>
    <name evidence="4" type="ORF">WJX84_004331</name>
</gene>
<dbReference type="InterPro" id="IPR009053">
    <property type="entry name" value="Prefoldin"/>
</dbReference>